<accession>A0AB39Q6S2</accession>
<dbReference type="Pfam" id="PF00903">
    <property type="entry name" value="Glyoxalase"/>
    <property type="match status" value="1"/>
</dbReference>
<organism evidence="2">
    <name type="scientific">Streptomyces sp. R28</name>
    <dbReference type="NCBI Taxonomy" id="3238628"/>
    <lineage>
        <taxon>Bacteria</taxon>
        <taxon>Bacillati</taxon>
        <taxon>Actinomycetota</taxon>
        <taxon>Actinomycetes</taxon>
        <taxon>Kitasatosporales</taxon>
        <taxon>Streptomycetaceae</taxon>
        <taxon>Streptomyces</taxon>
    </lineage>
</organism>
<dbReference type="Gene3D" id="3.10.180.10">
    <property type="entry name" value="2,3-Dihydroxybiphenyl 1,2-Dioxygenase, domain 1"/>
    <property type="match status" value="1"/>
</dbReference>
<proteinExistence type="predicted"/>
<dbReference type="PROSITE" id="PS51819">
    <property type="entry name" value="VOC"/>
    <property type="match status" value="1"/>
</dbReference>
<reference evidence="2" key="1">
    <citation type="submission" date="2024-07" db="EMBL/GenBank/DDBJ databases">
        <authorList>
            <person name="Yu S.T."/>
        </authorList>
    </citation>
    <scope>NUCLEOTIDE SEQUENCE</scope>
    <source>
        <strain evidence="2">R28</strain>
    </source>
</reference>
<dbReference type="InterPro" id="IPR037523">
    <property type="entry name" value="VOC_core"/>
</dbReference>
<feature type="domain" description="VOC" evidence="1">
    <location>
        <begin position="4"/>
        <end position="121"/>
    </location>
</feature>
<sequence>MTVQLNHTIVAAHDKKASARFLADILGLAVSPQYGPFVPVEIPNGVTLDYLDSPGSITPQHYAFLVSEDDFDTIFGRIREAGLTHWADPYHRRPGEINHHDGGRGTYFEDPNGHNLEILTRPYGSGD</sequence>
<dbReference type="SUPFAM" id="SSF54593">
    <property type="entry name" value="Glyoxalase/Bleomycin resistance protein/Dihydroxybiphenyl dioxygenase"/>
    <property type="match status" value="1"/>
</dbReference>
<dbReference type="AlphaFoldDB" id="A0AB39Q6S2"/>
<dbReference type="RefSeq" id="WP_369172006.1">
    <property type="nucleotide sequence ID" value="NZ_CP163439.1"/>
</dbReference>
<dbReference type="EMBL" id="CP163439">
    <property type="protein sequence ID" value="XDQ37265.1"/>
    <property type="molecule type" value="Genomic_DNA"/>
</dbReference>
<dbReference type="InterPro" id="IPR029068">
    <property type="entry name" value="Glyas_Bleomycin-R_OHBP_Dase"/>
</dbReference>
<evidence type="ECO:0000259" key="1">
    <source>
        <dbReference type="PROSITE" id="PS51819"/>
    </source>
</evidence>
<name>A0AB39Q6S2_9ACTN</name>
<evidence type="ECO:0000313" key="2">
    <source>
        <dbReference type="EMBL" id="XDQ37265.1"/>
    </source>
</evidence>
<dbReference type="CDD" id="cd08351">
    <property type="entry name" value="ChaP_like"/>
    <property type="match status" value="1"/>
</dbReference>
<gene>
    <name evidence="2" type="ORF">AB5J49_30190</name>
</gene>
<protein>
    <submittedName>
        <fullName evidence="2">VOC family protein</fullName>
    </submittedName>
</protein>
<dbReference type="InterPro" id="IPR004360">
    <property type="entry name" value="Glyas_Fos-R_dOase_dom"/>
</dbReference>